<reference evidence="1" key="1">
    <citation type="submission" date="2021-01" db="EMBL/GenBank/DDBJ databases">
        <authorList>
            <person name="Kaushik A."/>
        </authorList>
    </citation>
    <scope>NUCLEOTIDE SEQUENCE</scope>
    <source>
        <strain evidence="1">Type strain: AG8-Rh-89/</strain>
    </source>
</reference>
<organism evidence="1 2">
    <name type="scientific">Rhizoctonia solani</name>
    <dbReference type="NCBI Taxonomy" id="456999"/>
    <lineage>
        <taxon>Eukaryota</taxon>
        <taxon>Fungi</taxon>
        <taxon>Dikarya</taxon>
        <taxon>Basidiomycota</taxon>
        <taxon>Agaricomycotina</taxon>
        <taxon>Agaricomycetes</taxon>
        <taxon>Cantharellales</taxon>
        <taxon>Ceratobasidiaceae</taxon>
        <taxon>Rhizoctonia</taxon>
    </lineage>
</organism>
<comment type="caution">
    <text evidence="1">The sequence shown here is derived from an EMBL/GenBank/DDBJ whole genome shotgun (WGS) entry which is preliminary data.</text>
</comment>
<protein>
    <submittedName>
        <fullName evidence="1">Uncharacterized protein</fullName>
    </submittedName>
</protein>
<gene>
    <name evidence="1" type="ORF">RDB_LOCUS38566</name>
</gene>
<sequence>MDGELYPPQPNVEVCTNTLCSLLLRAIRKTNNIVPPEVSRSLALTLRHGDSLRDDAEGPITAKRRALVVVVRYSTDKRGLSGLGLTLEGTPDDPWGIYNMLVYEKKIIFILYEDITHADHHKPTRANIIDGWFPIPNPVGWATIPFGVNTTFYPTPSHLAPYAQVGDRTGISIFAWSRY</sequence>
<dbReference type="EMBL" id="CAJMWZ010002065">
    <property type="protein sequence ID" value="CAE6448363.1"/>
    <property type="molecule type" value="Genomic_DNA"/>
</dbReference>
<proteinExistence type="predicted"/>
<accession>A0A8H3B5Q2</accession>
<dbReference type="AlphaFoldDB" id="A0A8H3B5Q2"/>
<name>A0A8H3B5Q2_9AGAM</name>
<evidence type="ECO:0000313" key="2">
    <source>
        <dbReference type="Proteomes" id="UP000663850"/>
    </source>
</evidence>
<evidence type="ECO:0000313" key="1">
    <source>
        <dbReference type="EMBL" id="CAE6448363.1"/>
    </source>
</evidence>
<dbReference type="Proteomes" id="UP000663850">
    <property type="component" value="Unassembled WGS sequence"/>
</dbReference>